<protein>
    <submittedName>
        <fullName evidence="2">Uncharacterized protein</fullName>
    </submittedName>
</protein>
<accession>A0A915Q648</accession>
<organism evidence="1 2">
    <name type="scientific">Setaria digitata</name>
    <dbReference type="NCBI Taxonomy" id="48799"/>
    <lineage>
        <taxon>Eukaryota</taxon>
        <taxon>Metazoa</taxon>
        <taxon>Ecdysozoa</taxon>
        <taxon>Nematoda</taxon>
        <taxon>Chromadorea</taxon>
        <taxon>Rhabditida</taxon>
        <taxon>Spirurina</taxon>
        <taxon>Spiruromorpha</taxon>
        <taxon>Filarioidea</taxon>
        <taxon>Setariidae</taxon>
        <taxon>Setaria</taxon>
    </lineage>
</organism>
<sequence length="86" mass="9531">MTPIGLLSSFGLERSLTATYNDNRSILELLPGTVPPTGNSRISNSNQHAACGRVERHVLRISLLNIDLIKLIFEIKVFQELEGINN</sequence>
<evidence type="ECO:0000313" key="2">
    <source>
        <dbReference type="WBParaSite" id="sdigi.contig660.g9398.t1"/>
    </source>
</evidence>
<proteinExistence type="predicted"/>
<keyword evidence="1" id="KW-1185">Reference proteome</keyword>
<dbReference type="AlphaFoldDB" id="A0A915Q648"/>
<dbReference type="WBParaSite" id="sdigi.contig660.g9398.t1">
    <property type="protein sequence ID" value="sdigi.contig660.g9398.t1"/>
    <property type="gene ID" value="sdigi.contig660.g9398"/>
</dbReference>
<dbReference type="Proteomes" id="UP000887581">
    <property type="component" value="Unplaced"/>
</dbReference>
<name>A0A915Q648_9BILA</name>
<reference evidence="2" key="1">
    <citation type="submission" date="2022-11" db="UniProtKB">
        <authorList>
            <consortium name="WormBaseParasite"/>
        </authorList>
    </citation>
    <scope>IDENTIFICATION</scope>
</reference>
<evidence type="ECO:0000313" key="1">
    <source>
        <dbReference type="Proteomes" id="UP000887581"/>
    </source>
</evidence>